<dbReference type="AlphaFoldDB" id="A0AAN8PQA8"/>
<proteinExistence type="predicted"/>
<sequence>MKWKRNIPKGLDLRDTVAPFGITPHLGNLQLVIELSNAPLDPTDTDPEELTAFMTEVEGWYKQGKKYLLYLLEEYEKNYSFTFIPETMLLGLMYVAKIIIEELAPAAEPTEASLGSNNFSEKPTKSSQTSEEARETLERCLRKQLLSGESLNVVLGDATKKRLDNLFSMGDGSRSKWIEQLYKADSILTLSLGHGTDSLVDVIQKLDSLKMRVLRNVLGGLFCLD</sequence>
<name>A0AAN8PQA8_9PEZI</name>
<feature type="region of interest" description="Disordered" evidence="1">
    <location>
        <begin position="111"/>
        <end position="133"/>
    </location>
</feature>
<accession>A0AAN8PQA8</accession>
<dbReference type="Proteomes" id="UP001307849">
    <property type="component" value="Unassembled WGS sequence"/>
</dbReference>
<organism evidence="2 3">
    <name type="scientific">Arthrobotrys conoides</name>
    <dbReference type="NCBI Taxonomy" id="74498"/>
    <lineage>
        <taxon>Eukaryota</taxon>
        <taxon>Fungi</taxon>
        <taxon>Dikarya</taxon>
        <taxon>Ascomycota</taxon>
        <taxon>Pezizomycotina</taxon>
        <taxon>Orbiliomycetes</taxon>
        <taxon>Orbiliales</taxon>
        <taxon>Orbiliaceae</taxon>
        <taxon>Arthrobotrys</taxon>
    </lineage>
</organism>
<gene>
    <name evidence="2" type="ORF">TWF506_000002</name>
</gene>
<evidence type="ECO:0000313" key="3">
    <source>
        <dbReference type="Proteomes" id="UP001307849"/>
    </source>
</evidence>
<keyword evidence="3" id="KW-1185">Reference proteome</keyword>
<evidence type="ECO:0000313" key="2">
    <source>
        <dbReference type="EMBL" id="KAK6519702.1"/>
    </source>
</evidence>
<evidence type="ECO:0000256" key="1">
    <source>
        <dbReference type="SAM" id="MobiDB-lite"/>
    </source>
</evidence>
<protein>
    <submittedName>
        <fullName evidence="2">Uncharacterized protein</fullName>
    </submittedName>
</protein>
<comment type="caution">
    <text evidence="2">The sequence shown here is derived from an EMBL/GenBank/DDBJ whole genome shotgun (WGS) entry which is preliminary data.</text>
</comment>
<reference evidence="2 3" key="1">
    <citation type="submission" date="2019-10" db="EMBL/GenBank/DDBJ databases">
        <authorList>
            <person name="Palmer J.M."/>
        </authorList>
    </citation>
    <scope>NUCLEOTIDE SEQUENCE [LARGE SCALE GENOMIC DNA]</scope>
    <source>
        <strain evidence="2 3">TWF506</strain>
    </source>
</reference>
<feature type="compositionally biased region" description="Polar residues" evidence="1">
    <location>
        <begin position="113"/>
        <end position="130"/>
    </location>
</feature>
<dbReference type="EMBL" id="JAVHJM010000001">
    <property type="protein sequence ID" value="KAK6519702.1"/>
    <property type="molecule type" value="Genomic_DNA"/>
</dbReference>